<dbReference type="InterPro" id="IPR050553">
    <property type="entry name" value="Thioredoxin_ResA/DsbE_sf"/>
</dbReference>
<dbReference type="InterPro" id="IPR025380">
    <property type="entry name" value="DUF4369"/>
</dbReference>
<evidence type="ECO:0000256" key="3">
    <source>
        <dbReference type="ARBA" id="ARBA00023157"/>
    </source>
</evidence>
<evidence type="ECO:0000256" key="1">
    <source>
        <dbReference type="ARBA" id="ARBA00004196"/>
    </source>
</evidence>
<organism evidence="6 7">
    <name type="scientific">Flavobacterium beibuense</name>
    <dbReference type="NCBI Taxonomy" id="657326"/>
    <lineage>
        <taxon>Bacteria</taxon>
        <taxon>Pseudomonadati</taxon>
        <taxon>Bacteroidota</taxon>
        <taxon>Flavobacteriia</taxon>
        <taxon>Flavobacteriales</taxon>
        <taxon>Flavobacteriaceae</taxon>
        <taxon>Flavobacterium</taxon>
    </lineage>
</organism>
<keyword evidence="2" id="KW-0201">Cytochrome c-type biogenesis</keyword>
<dbReference type="Proteomes" id="UP000289775">
    <property type="component" value="Unassembled WGS sequence"/>
</dbReference>
<dbReference type="InterPro" id="IPR036249">
    <property type="entry name" value="Thioredoxin-like_sf"/>
</dbReference>
<dbReference type="PROSITE" id="PS51257">
    <property type="entry name" value="PROKAR_LIPOPROTEIN"/>
    <property type="match status" value="1"/>
</dbReference>
<dbReference type="InterPro" id="IPR000866">
    <property type="entry name" value="AhpC/TSA"/>
</dbReference>
<reference evidence="6 7" key="1">
    <citation type="submission" date="2014-12" db="EMBL/GenBank/DDBJ databases">
        <title>Genome sequence of Flavobacterium beibuense RSKm HC5.</title>
        <authorList>
            <person name="Kim J.F."/>
            <person name="Song J.Y."/>
            <person name="Kwak M.-J."/>
            <person name="Lee S.-W."/>
        </authorList>
    </citation>
    <scope>NUCLEOTIDE SEQUENCE [LARGE SCALE GENOMIC DNA]</scope>
    <source>
        <strain evidence="6 7">RSKm HC5</strain>
    </source>
</reference>
<dbReference type="AlphaFoldDB" id="A0A444W9T7"/>
<dbReference type="EMBL" id="JUIW01000007">
    <property type="protein sequence ID" value="RYJ42406.1"/>
    <property type="molecule type" value="Genomic_DNA"/>
</dbReference>
<dbReference type="PANTHER" id="PTHR42852">
    <property type="entry name" value="THIOL:DISULFIDE INTERCHANGE PROTEIN DSBE"/>
    <property type="match status" value="1"/>
</dbReference>
<dbReference type="GO" id="GO:0017004">
    <property type="term" value="P:cytochrome complex assembly"/>
    <property type="evidence" value="ECO:0007669"/>
    <property type="project" value="UniProtKB-KW"/>
</dbReference>
<comment type="caution">
    <text evidence="6">The sequence shown here is derived from an EMBL/GenBank/DDBJ whole genome shotgun (WGS) entry which is preliminary data.</text>
</comment>
<evidence type="ECO:0000313" key="6">
    <source>
        <dbReference type="EMBL" id="RYJ42406.1"/>
    </source>
</evidence>
<dbReference type="Gene3D" id="3.40.30.10">
    <property type="entry name" value="Glutaredoxin"/>
    <property type="match status" value="1"/>
</dbReference>
<proteinExistence type="predicted"/>
<keyword evidence="6" id="KW-0449">Lipoprotein</keyword>
<protein>
    <submittedName>
        <fullName evidence="6">Putative lipoprotein/thioredoxin</fullName>
    </submittedName>
</protein>
<dbReference type="RefSeq" id="WP_129751308.1">
    <property type="nucleotide sequence ID" value="NZ_JUIW01000007.1"/>
</dbReference>
<dbReference type="GO" id="GO:0016491">
    <property type="term" value="F:oxidoreductase activity"/>
    <property type="evidence" value="ECO:0007669"/>
    <property type="project" value="InterPro"/>
</dbReference>
<dbReference type="SUPFAM" id="SSF52833">
    <property type="entry name" value="Thioredoxin-like"/>
    <property type="match status" value="1"/>
</dbReference>
<dbReference type="PROSITE" id="PS51352">
    <property type="entry name" value="THIOREDOXIN_2"/>
    <property type="match status" value="1"/>
</dbReference>
<dbReference type="InterPro" id="IPR013766">
    <property type="entry name" value="Thioredoxin_domain"/>
</dbReference>
<evidence type="ECO:0000313" key="7">
    <source>
        <dbReference type="Proteomes" id="UP000289775"/>
    </source>
</evidence>
<gene>
    <name evidence="6" type="ORF">NU09_2192</name>
</gene>
<keyword evidence="4" id="KW-0676">Redox-active center</keyword>
<dbReference type="InterPro" id="IPR017937">
    <property type="entry name" value="Thioredoxin_CS"/>
</dbReference>
<keyword evidence="7" id="KW-1185">Reference proteome</keyword>
<dbReference type="Pfam" id="PF14289">
    <property type="entry name" value="DUF4369"/>
    <property type="match status" value="1"/>
</dbReference>
<dbReference type="PROSITE" id="PS00194">
    <property type="entry name" value="THIOREDOXIN_1"/>
    <property type="match status" value="1"/>
</dbReference>
<dbReference type="CDD" id="cd02966">
    <property type="entry name" value="TlpA_like_family"/>
    <property type="match status" value="1"/>
</dbReference>
<dbReference type="OrthoDB" id="1069091at2"/>
<name>A0A444W9T7_9FLAO</name>
<evidence type="ECO:0000256" key="4">
    <source>
        <dbReference type="ARBA" id="ARBA00023284"/>
    </source>
</evidence>
<evidence type="ECO:0000259" key="5">
    <source>
        <dbReference type="PROSITE" id="PS51352"/>
    </source>
</evidence>
<dbReference type="Pfam" id="PF00578">
    <property type="entry name" value="AhpC-TSA"/>
    <property type="match status" value="1"/>
</dbReference>
<dbReference type="GO" id="GO:0016209">
    <property type="term" value="F:antioxidant activity"/>
    <property type="evidence" value="ECO:0007669"/>
    <property type="project" value="InterPro"/>
</dbReference>
<comment type="subcellular location">
    <subcellularLocation>
        <location evidence="1">Cell envelope</location>
    </subcellularLocation>
</comment>
<dbReference type="PANTHER" id="PTHR42852:SF6">
    <property type="entry name" value="THIOL:DISULFIDE INTERCHANGE PROTEIN DSBE"/>
    <property type="match status" value="1"/>
</dbReference>
<keyword evidence="3" id="KW-1015">Disulfide bond</keyword>
<sequence length="385" mass="42492">MKKFLVFALTAALAVSCNKLKENEYEISGTIDPAFNGKQVFLKEQSENPMSPMTALDTAVVENGKFTFKGISETPKERLIFIEGKDQDGAVFVYTEEGHIAVEVNKDTLFNSVVSGTLNNDAQAKYTKLAMEAGRGDKAFQEKNMELFNKAKAENDTVTQNKIIKDYQNMSKENNKKYVAFIEENPNALVTIKAFPPLFNDQDKKAADIQALYNKLSPEVKETELGKKIGEHLTKMAEMEAAQAKVAEGTMAPDFSAATPDGKTLSLKEAMGKVTIIDFWASWCGPCRQENPNVVAMYNELHGKGLNIIGVSLDQDAAKWKDAIAADKLTWQHISHLKGWEDPIAKEYGVNGIPATFILDASGKIVAKNLRGEELKAKVKELLAQ</sequence>
<accession>A0A444W9T7</accession>
<evidence type="ECO:0000256" key="2">
    <source>
        <dbReference type="ARBA" id="ARBA00022748"/>
    </source>
</evidence>
<dbReference type="GO" id="GO:0030313">
    <property type="term" value="C:cell envelope"/>
    <property type="evidence" value="ECO:0007669"/>
    <property type="project" value="UniProtKB-SubCell"/>
</dbReference>
<feature type="domain" description="Thioredoxin" evidence="5">
    <location>
        <begin position="246"/>
        <end position="385"/>
    </location>
</feature>